<gene>
    <name evidence="3" type="ORF">MD535_19680</name>
</gene>
<keyword evidence="4" id="KW-1185">Reference proteome</keyword>
<proteinExistence type="predicted"/>
<evidence type="ECO:0000256" key="2">
    <source>
        <dbReference type="ARBA" id="ARBA00022691"/>
    </source>
</evidence>
<dbReference type="RefSeq" id="WP_237300752.1">
    <property type="nucleotide sequence ID" value="NZ_JAKRRY010000033.1"/>
</dbReference>
<dbReference type="PANTHER" id="PTHR32266:SF12">
    <property type="entry name" value="NICOTIANAMINE SYNTHASE 3"/>
    <property type="match status" value="1"/>
</dbReference>
<evidence type="ECO:0000313" key="4">
    <source>
        <dbReference type="Proteomes" id="UP001155587"/>
    </source>
</evidence>
<keyword evidence="1" id="KW-0808">Transferase</keyword>
<dbReference type="Proteomes" id="UP001155587">
    <property type="component" value="Unassembled WGS sequence"/>
</dbReference>
<dbReference type="GO" id="GO:0030418">
    <property type="term" value="P:nicotianamine biosynthetic process"/>
    <property type="evidence" value="ECO:0007669"/>
    <property type="project" value="InterPro"/>
</dbReference>
<dbReference type="Pfam" id="PF03059">
    <property type="entry name" value="NAS"/>
    <property type="match status" value="1"/>
</dbReference>
<dbReference type="AlphaFoldDB" id="A0A9X3CRN8"/>
<dbReference type="GO" id="GO:0030410">
    <property type="term" value="F:nicotianamine synthase activity"/>
    <property type="evidence" value="ECO:0007669"/>
    <property type="project" value="InterPro"/>
</dbReference>
<reference evidence="3" key="1">
    <citation type="submission" date="2022-02" db="EMBL/GenBank/DDBJ databases">
        <title>Vibrio sp. nov, a new bacterium isolated from seawater.</title>
        <authorList>
            <person name="Yuan Y."/>
        </authorList>
    </citation>
    <scope>NUCLEOTIDE SEQUENCE</scope>
    <source>
        <strain evidence="3">ZSDZ65</strain>
    </source>
</reference>
<dbReference type="EMBL" id="JAKRRY010000033">
    <property type="protein sequence ID" value="MCW8348211.1"/>
    <property type="molecule type" value="Genomic_DNA"/>
</dbReference>
<dbReference type="PANTHER" id="PTHR32266">
    <property type="entry name" value="NICOTIANAMINE SYNTHASE 3"/>
    <property type="match status" value="1"/>
</dbReference>
<name>A0A9X3CRN8_9VIBR</name>
<protein>
    <submittedName>
        <fullName evidence="3">Uncharacterized protein</fullName>
    </submittedName>
</protein>
<keyword evidence="2" id="KW-0949">S-adenosyl-L-methionine</keyword>
<comment type="caution">
    <text evidence="3">The sequence shown here is derived from an EMBL/GenBank/DDBJ whole genome shotgun (WGS) entry which is preliminary data.</text>
</comment>
<sequence length="262" mass="29961">MTMTNRHYQLLLAISTFESQIQALTHYSLENCECFALLQEKLDELSSWILQEKPQAISKELEVTPEHDRRIKQLRETTIKALCMLEKHQSQCAREHQLNLSEYLYQLSENTKIELKNAGIGNNSRVLFIGSGSYPISAFTISQFTGAVVHGLDIDEQAVTMANQLDLSHLSTTFSCKDLITEFVSFRPTHVVIASLVEHKWELLKQLQPHLNRSHRILVRFGNGLKSAFNYPFNPNLIEGWGTKLIPNDTAIYDTVLMERAE</sequence>
<dbReference type="Gene3D" id="3.40.50.150">
    <property type="entry name" value="Vaccinia Virus protein VP39"/>
    <property type="match status" value="1"/>
</dbReference>
<evidence type="ECO:0000256" key="1">
    <source>
        <dbReference type="ARBA" id="ARBA00022679"/>
    </source>
</evidence>
<organism evidence="3 4">
    <name type="scientific">Vibrio qingdaonensis</name>
    <dbReference type="NCBI Taxonomy" id="2829491"/>
    <lineage>
        <taxon>Bacteria</taxon>
        <taxon>Pseudomonadati</taxon>
        <taxon>Pseudomonadota</taxon>
        <taxon>Gammaproteobacteria</taxon>
        <taxon>Vibrionales</taxon>
        <taxon>Vibrionaceae</taxon>
        <taxon>Vibrio</taxon>
    </lineage>
</organism>
<dbReference type="InterPro" id="IPR029063">
    <property type="entry name" value="SAM-dependent_MTases_sf"/>
</dbReference>
<accession>A0A9X3CRN8</accession>
<dbReference type="InterPro" id="IPR004298">
    <property type="entry name" value="Nicotian_synth"/>
</dbReference>
<evidence type="ECO:0000313" key="3">
    <source>
        <dbReference type="EMBL" id="MCW8348211.1"/>
    </source>
</evidence>
<dbReference type="SUPFAM" id="SSF53335">
    <property type="entry name" value="S-adenosyl-L-methionine-dependent methyltransferases"/>
    <property type="match status" value="1"/>
</dbReference>